<dbReference type="AlphaFoldDB" id="A0A9X7AMT2"/>
<evidence type="ECO:0000256" key="2">
    <source>
        <dbReference type="ARBA" id="ARBA00007400"/>
    </source>
</evidence>
<comment type="subcellular location">
    <subcellularLocation>
        <location evidence="1">Membrane</location>
    </subcellularLocation>
</comment>
<keyword evidence="5" id="KW-0808">Transferase</keyword>
<reference evidence="5 6" key="1">
    <citation type="submission" date="2017-09" db="EMBL/GenBank/DDBJ databases">
        <title>Large-scale bioinformatics analysis of Bacillus genomes uncovers conserved roles of natural products in bacterial physiology.</title>
        <authorList>
            <consortium name="Agbiome Team Llc"/>
            <person name="Bleich R.M."/>
            <person name="Grubbs K.J."/>
            <person name="Santa Maria K.C."/>
            <person name="Allen S.E."/>
            <person name="Farag S."/>
            <person name="Shank E.A."/>
            <person name="Bowers A."/>
        </authorList>
    </citation>
    <scope>NUCLEOTIDE SEQUENCE [LARGE SCALE GENOMIC DNA]</scope>
    <source>
        <strain evidence="5 6">AFS065400</strain>
    </source>
</reference>
<feature type="transmembrane region" description="Helical" evidence="3">
    <location>
        <begin position="157"/>
        <end position="179"/>
    </location>
</feature>
<feature type="transmembrane region" description="Helical" evidence="3">
    <location>
        <begin position="100"/>
        <end position="120"/>
    </location>
</feature>
<feature type="transmembrane region" description="Helical" evidence="3">
    <location>
        <begin position="282"/>
        <end position="299"/>
    </location>
</feature>
<comment type="caution">
    <text evidence="5">The sequence shown here is derived from an EMBL/GenBank/DDBJ whole genome shotgun (WGS) entry which is preliminary data.</text>
</comment>
<proteinExistence type="inferred from homology"/>
<dbReference type="Proteomes" id="UP000226106">
    <property type="component" value="Unassembled WGS sequence"/>
</dbReference>
<evidence type="ECO:0000256" key="1">
    <source>
        <dbReference type="ARBA" id="ARBA00004370"/>
    </source>
</evidence>
<dbReference type="PANTHER" id="PTHR23028">
    <property type="entry name" value="ACETYLTRANSFERASE"/>
    <property type="match status" value="1"/>
</dbReference>
<dbReference type="InterPro" id="IPR002656">
    <property type="entry name" value="Acyl_transf_3_dom"/>
</dbReference>
<dbReference type="EMBL" id="NVCO01000041">
    <property type="protein sequence ID" value="PFT45339.1"/>
    <property type="molecule type" value="Genomic_DNA"/>
</dbReference>
<keyword evidence="5" id="KW-0012">Acyltransferase</keyword>
<dbReference type="PANTHER" id="PTHR23028:SF53">
    <property type="entry name" value="ACYL_TRANSF_3 DOMAIN-CONTAINING PROTEIN"/>
    <property type="match status" value="1"/>
</dbReference>
<feature type="transmembrane region" description="Helical" evidence="3">
    <location>
        <begin position="341"/>
        <end position="363"/>
    </location>
</feature>
<keyword evidence="3" id="KW-1133">Transmembrane helix</keyword>
<name>A0A9X7AMT2_BACTU</name>
<feature type="transmembrane region" description="Helical" evidence="3">
    <location>
        <begin position="252"/>
        <end position="270"/>
    </location>
</feature>
<dbReference type="RefSeq" id="WP_098629224.1">
    <property type="nucleotide sequence ID" value="NZ_JAOTPC010000001.1"/>
</dbReference>
<evidence type="ECO:0000313" key="5">
    <source>
        <dbReference type="EMBL" id="PFT45339.1"/>
    </source>
</evidence>
<dbReference type="Pfam" id="PF01757">
    <property type="entry name" value="Acyl_transf_3"/>
    <property type="match status" value="1"/>
</dbReference>
<evidence type="ECO:0000256" key="3">
    <source>
        <dbReference type="SAM" id="Phobius"/>
    </source>
</evidence>
<dbReference type="GO" id="GO:0016020">
    <property type="term" value="C:membrane"/>
    <property type="evidence" value="ECO:0007669"/>
    <property type="project" value="TreeGrafter"/>
</dbReference>
<feature type="transmembrane region" description="Helical" evidence="3">
    <location>
        <begin position="311"/>
        <end position="335"/>
    </location>
</feature>
<organism evidence="5 6">
    <name type="scientific">Bacillus thuringiensis</name>
    <dbReference type="NCBI Taxonomy" id="1428"/>
    <lineage>
        <taxon>Bacteria</taxon>
        <taxon>Bacillati</taxon>
        <taxon>Bacillota</taxon>
        <taxon>Bacilli</taxon>
        <taxon>Bacillales</taxon>
        <taxon>Bacillaceae</taxon>
        <taxon>Bacillus</taxon>
        <taxon>Bacillus cereus group</taxon>
    </lineage>
</organism>
<keyword evidence="3" id="KW-0472">Membrane</keyword>
<evidence type="ECO:0000313" key="6">
    <source>
        <dbReference type="Proteomes" id="UP000226106"/>
    </source>
</evidence>
<dbReference type="GO" id="GO:0009103">
    <property type="term" value="P:lipopolysaccharide biosynthetic process"/>
    <property type="evidence" value="ECO:0007669"/>
    <property type="project" value="TreeGrafter"/>
</dbReference>
<comment type="similarity">
    <text evidence="2">Belongs to the acyltransferase 3 family.</text>
</comment>
<feature type="transmembrane region" description="Helical" evidence="3">
    <location>
        <begin position="24"/>
        <end position="44"/>
    </location>
</feature>
<accession>A0A9X7AMT2</accession>
<dbReference type="InterPro" id="IPR050879">
    <property type="entry name" value="Acyltransferase_3"/>
</dbReference>
<protein>
    <submittedName>
        <fullName evidence="5">Acyltransferase</fullName>
    </submittedName>
</protein>
<dbReference type="GO" id="GO:0016747">
    <property type="term" value="F:acyltransferase activity, transferring groups other than amino-acyl groups"/>
    <property type="evidence" value="ECO:0007669"/>
    <property type="project" value="InterPro"/>
</dbReference>
<evidence type="ECO:0000259" key="4">
    <source>
        <dbReference type="Pfam" id="PF01757"/>
    </source>
</evidence>
<feature type="domain" description="Acyltransferase 3" evidence="4">
    <location>
        <begin position="19"/>
        <end position="358"/>
    </location>
</feature>
<feature type="transmembrane region" description="Helical" evidence="3">
    <location>
        <begin position="212"/>
        <end position="232"/>
    </location>
</feature>
<feature type="transmembrane region" description="Helical" evidence="3">
    <location>
        <begin position="56"/>
        <end position="79"/>
    </location>
</feature>
<feature type="transmembrane region" description="Helical" evidence="3">
    <location>
        <begin position="186"/>
        <end position="206"/>
    </location>
</feature>
<gene>
    <name evidence="5" type="ORF">COK72_14645</name>
</gene>
<keyword evidence="3" id="KW-0812">Transmembrane</keyword>
<sequence length="382" mass="45027">MNSKIYNLQGEHFMSKRIKELDSIRGLAALTVVFGHFCLMLPSLPNSIKFSPLRFLWAGGEAVIVFYVLSGFVLSMALYHSKTNYWGYLIKRFVRIYIPYYFWIIVTFVLFILFSSYEVVGLRDWFYDRWQGSITKLDILNHFVLLNNFFTENYNPVIWSLAQEMRISIVFPLLFLLFYKLNWKKTILFALSFSLISVVLNLLHIGKAEGFYNGYADTLHFTSMFMVGMLLFKYQEKLIYSYRNMKKFKKGFLITLGVILYLYSILIYGFSRNDTTFLLKDWGVVMGVSIFIIMAMSNLKVKAFLNKSVFVYLGEISYSIYLCHFPIMMLLFKLLYTKIPIFFLLTLCITMTLLFSIVSYHLIEKKCINWAKQRTTNFLKKV</sequence>